<dbReference type="HOGENOM" id="CLU_478148_0_0_1"/>
<gene>
    <name evidence="1" type="ORF">BATDEDRAFT_23507</name>
</gene>
<keyword evidence="2" id="KW-1185">Reference proteome</keyword>
<sequence length="570" mass="62789">MPPIASATEYTNQSSAIVSKRSHRARARVIAAPYTRSSPLPSIKPTASPLATNRSSAKSSEVFDIQTLIPHHTTAALMKEFLSINSSSASILPHPLSISSLNGHNNNLKLKRNSKANHPSSGIAISTNIYSHNHIPTDPQTGSRLPAPPSFGPGTPILCSPPRINTCYSKNEVGNENIDGDPLDFRNLPQNHMNRYIPSCNQLSSINQPRSSSFDHQHSTPLLSCPLQQFQPCHAPILPHTPIWHPRIVQLDLQSVPGFTKQLPQSAFFPCSSTPNSLQSSNLPQTLKHASNHFTHVAPFLLNANAVLSGLTIKPVSSAAALVRANATDTKPFISNCITTTHSGHAVIPIVFAITVPINSSQPIAHTESLPVMFNHHALVDIPAVLKPSYLFDQEIERETVVYRHMNTTHHLDGVVGQMLFSGFSTSLPPLARRRSRHAELCRVLVVALTGSVPSSYTAVDPLQQIQFRSVFTHATPHTWSLSFCHILLSAYELLWSHGVLHRIVAEQNILFANVGCSTPLVRLFNFSRAVMKHESKKYGNNWEMEVKYERRSVELLCSTRCKEFESQSS</sequence>
<protein>
    <recommendedName>
        <fullName evidence="3">Protein kinase domain-containing protein</fullName>
    </recommendedName>
</protein>
<dbReference type="OrthoDB" id="2156052at2759"/>
<evidence type="ECO:0000313" key="1">
    <source>
        <dbReference type="EMBL" id="EGF82152.1"/>
    </source>
</evidence>
<dbReference type="RefSeq" id="XP_006677300.1">
    <property type="nucleotide sequence ID" value="XM_006677237.1"/>
</dbReference>
<reference evidence="1 2" key="1">
    <citation type="submission" date="2009-12" db="EMBL/GenBank/DDBJ databases">
        <title>The draft genome of Batrachochytrium dendrobatidis.</title>
        <authorList>
            <consortium name="US DOE Joint Genome Institute (JGI-PGF)"/>
            <person name="Kuo A."/>
            <person name="Salamov A."/>
            <person name="Schmutz J."/>
            <person name="Lucas S."/>
            <person name="Pitluck S."/>
            <person name="Rosenblum E."/>
            <person name="Stajich J."/>
            <person name="Eisen M."/>
            <person name="Grigoriev I.V."/>
        </authorList>
    </citation>
    <scope>NUCLEOTIDE SEQUENCE [LARGE SCALE GENOMIC DNA]</scope>
    <source>
        <strain evidence="2">JAM81 / FGSC 10211</strain>
    </source>
</reference>
<dbReference type="InParanoid" id="F4NZ85"/>
<dbReference type="Proteomes" id="UP000007241">
    <property type="component" value="Unassembled WGS sequence"/>
</dbReference>
<organism evidence="1 2">
    <name type="scientific">Batrachochytrium dendrobatidis (strain JAM81 / FGSC 10211)</name>
    <name type="common">Frog chytrid fungus</name>
    <dbReference type="NCBI Taxonomy" id="684364"/>
    <lineage>
        <taxon>Eukaryota</taxon>
        <taxon>Fungi</taxon>
        <taxon>Fungi incertae sedis</taxon>
        <taxon>Chytridiomycota</taxon>
        <taxon>Chytridiomycota incertae sedis</taxon>
        <taxon>Chytridiomycetes</taxon>
        <taxon>Rhizophydiales</taxon>
        <taxon>Rhizophydiales incertae sedis</taxon>
        <taxon>Batrachochytrium</taxon>
    </lineage>
</organism>
<dbReference type="GeneID" id="18238231"/>
<dbReference type="EMBL" id="GL882881">
    <property type="protein sequence ID" value="EGF82152.1"/>
    <property type="molecule type" value="Genomic_DNA"/>
</dbReference>
<name>F4NZ85_BATDJ</name>
<evidence type="ECO:0008006" key="3">
    <source>
        <dbReference type="Google" id="ProtNLM"/>
    </source>
</evidence>
<evidence type="ECO:0000313" key="2">
    <source>
        <dbReference type="Proteomes" id="UP000007241"/>
    </source>
</evidence>
<proteinExistence type="predicted"/>
<dbReference type="AlphaFoldDB" id="F4NZ85"/>
<accession>F4NZ85</accession>